<evidence type="ECO:0000256" key="4">
    <source>
        <dbReference type="ARBA" id="ARBA00023163"/>
    </source>
</evidence>
<dbReference type="GO" id="GO:0000976">
    <property type="term" value="F:transcription cis-regulatory region binding"/>
    <property type="evidence" value="ECO:0007669"/>
    <property type="project" value="TreeGrafter"/>
</dbReference>
<keyword evidence="3" id="KW-0238">DNA-binding</keyword>
<keyword evidence="10" id="KW-1185">Reference proteome</keyword>
<dbReference type="GO" id="GO:0016787">
    <property type="term" value="F:hydrolase activity"/>
    <property type="evidence" value="ECO:0007669"/>
    <property type="project" value="UniProtKB-KW"/>
</dbReference>
<evidence type="ECO:0000313" key="9">
    <source>
        <dbReference type="EMBL" id="KAE8732736.1"/>
    </source>
</evidence>
<dbReference type="InterPro" id="IPR025610">
    <property type="entry name" value="MYC/MYB_N"/>
</dbReference>
<proteinExistence type="predicted"/>
<comment type="caution">
    <text evidence="9">The sequence shown here is derived from an EMBL/GenBank/DDBJ whole genome shotgun (WGS) entry which is preliminary data.</text>
</comment>
<evidence type="ECO:0000256" key="7">
    <source>
        <dbReference type="SAM" id="MobiDB-lite"/>
    </source>
</evidence>
<dbReference type="OrthoDB" id="1926382at2759"/>
<accession>A0A6A3CUH7</accession>
<evidence type="ECO:0000256" key="3">
    <source>
        <dbReference type="ARBA" id="ARBA00023125"/>
    </source>
</evidence>
<dbReference type="Pfam" id="PF22754">
    <property type="entry name" value="bHLH-TF_ACT-like_plant"/>
    <property type="match status" value="1"/>
</dbReference>
<dbReference type="PANTHER" id="PTHR11514">
    <property type="entry name" value="MYC"/>
    <property type="match status" value="1"/>
</dbReference>
<dbReference type="InterPro" id="IPR045084">
    <property type="entry name" value="AIB/MYC-like"/>
</dbReference>
<keyword evidence="9" id="KW-0378">Hydrolase</keyword>
<evidence type="ECO:0000256" key="1">
    <source>
        <dbReference type="ARBA" id="ARBA00004123"/>
    </source>
</evidence>
<keyword evidence="2 6" id="KW-0805">Transcription regulation</keyword>
<dbReference type="EMBL" id="VEPZ02000137">
    <property type="protein sequence ID" value="KAE8732736.1"/>
    <property type="molecule type" value="Genomic_DNA"/>
</dbReference>
<feature type="domain" description="BHLH" evidence="8">
    <location>
        <begin position="258"/>
        <end position="307"/>
    </location>
</feature>
<evidence type="ECO:0000256" key="6">
    <source>
        <dbReference type="RuleBase" id="RU369104"/>
    </source>
</evidence>
<dbReference type="Proteomes" id="UP000436088">
    <property type="component" value="Unassembled WGS sequence"/>
</dbReference>
<organism evidence="9 10">
    <name type="scientific">Hibiscus syriacus</name>
    <name type="common">Rose of Sharon</name>
    <dbReference type="NCBI Taxonomy" id="106335"/>
    <lineage>
        <taxon>Eukaryota</taxon>
        <taxon>Viridiplantae</taxon>
        <taxon>Streptophyta</taxon>
        <taxon>Embryophyta</taxon>
        <taxon>Tracheophyta</taxon>
        <taxon>Spermatophyta</taxon>
        <taxon>Magnoliopsida</taxon>
        <taxon>eudicotyledons</taxon>
        <taxon>Gunneridae</taxon>
        <taxon>Pentapetalae</taxon>
        <taxon>rosids</taxon>
        <taxon>malvids</taxon>
        <taxon>Malvales</taxon>
        <taxon>Malvaceae</taxon>
        <taxon>Malvoideae</taxon>
        <taxon>Hibiscus</taxon>
    </lineage>
</organism>
<keyword evidence="4 6" id="KW-0804">Transcription</keyword>
<gene>
    <name evidence="9" type="ORF">F3Y22_tig00001750pilonHSYRG00036</name>
</gene>
<protein>
    <recommendedName>
        <fullName evidence="6">Transcription factor</fullName>
        <shortName evidence="6">bHLH transcription factor</shortName>
    </recommendedName>
    <alternativeName>
        <fullName evidence="6">Basic helix-loop-helix protein</fullName>
    </alternativeName>
</protein>
<keyword evidence="5 6" id="KW-0539">Nucleus</keyword>
<dbReference type="Gene3D" id="4.10.280.10">
    <property type="entry name" value="Helix-loop-helix DNA-binding domain"/>
    <property type="match status" value="1"/>
</dbReference>
<dbReference type="GO" id="GO:0005634">
    <property type="term" value="C:nucleus"/>
    <property type="evidence" value="ECO:0007669"/>
    <property type="project" value="UniProtKB-SubCell"/>
</dbReference>
<dbReference type="GO" id="GO:0046983">
    <property type="term" value="F:protein dimerization activity"/>
    <property type="evidence" value="ECO:0007669"/>
    <property type="project" value="InterPro"/>
</dbReference>
<dbReference type="InterPro" id="IPR011598">
    <property type="entry name" value="bHLH_dom"/>
</dbReference>
<dbReference type="Pfam" id="PF00010">
    <property type="entry name" value="HLH"/>
    <property type="match status" value="1"/>
</dbReference>
<evidence type="ECO:0000259" key="8">
    <source>
        <dbReference type="PROSITE" id="PS50888"/>
    </source>
</evidence>
<dbReference type="SMART" id="SM00353">
    <property type="entry name" value="HLH"/>
    <property type="match status" value="1"/>
</dbReference>
<evidence type="ECO:0000256" key="5">
    <source>
        <dbReference type="ARBA" id="ARBA00023242"/>
    </source>
</evidence>
<evidence type="ECO:0000256" key="2">
    <source>
        <dbReference type="ARBA" id="ARBA00023015"/>
    </source>
</evidence>
<dbReference type="PROSITE" id="PS50888">
    <property type="entry name" value="BHLH"/>
    <property type="match status" value="1"/>
</dbReference>
<dbReference type="Pfam" id="PF14215">
    <property type="entry name" value="bHLH-MYC_N"/>
    <property type="match status" value="1"/>
</dbReference>
<sequence>MSSSSSSSHITLGLNAPPTMQQRLQFLLQSRPEWWVYSIFWQASRDAHNHLVLLWGDGYFQGTSVFTGKSGNKLGQSRFLSSFGNMVDADVTDFEWYYTASMTRDFAIGDGVVGKTFALGSYIWLSGDLGLQLYECDRVKEARMRGIQTLVCLSTSFGVVELGSSEIIQENCGMLQLAKSIFVSEVQSATQIAPYFDIGKVSSDHKQQSETNKDTMYLLVRSSSDSGADSEGNFASGADAEFNVQLKKRGRKPGSGKPTPSNHVEAERQRREKLNHRFYALRSVVPTVSKMDKASLLSDAVAYIKELRSKIEKLEINLKVQSPKSELSAIDNTRQTSNNGPTLMKVDVRIVGSNAMIRVQCPDINFPAARLMGALRALELQVHHASISTVNEQVLQDVIVRVPPGFINEETLRTAIFQRCS</sequence>
<dbReference type="CDD" id="cd04873">
    <property type="entry name" value="ACT_UUR-ACR-like"/>
    <property type="match status" value="1"/>
</dbReference>
<dbReference type="InterPro" id="IPR036638">
    <property type="entry name" value="HLH_DNA-bd_sf"/>
</dbReference>
<dbReference type="SUPFAM" id="SSF47459">
    <property type="entry name" value="HLH, helix-loop-helix DNA-binding domain"/>
    <property type="match status" value="1"/>
</dbReference>
<feature type="region of interest" description="Disordered" evidence="7">
    <location>
        <begin position="248"/>
        <end position="271"/>
    </location>
</feature>
<dbReference type="InterPro" id="IPR054502">
    <property type="entry name" value="bHLH-TF_ACT-like_plant"/>
</dbReference>
<evidence type="ECO:0000313" key="10">
    <source>
        <dbReference type="Proteomes" id="UP000436088"/>
    </source>
</evidence>
<dbReference type="PANTHER" id="PTHR11514:SF115">
    <property type="entry name" value="TRANSCRIPTION FACTOR"/>
    <property type="match status" value="1"/>
</dbReference>
<name>A0A6A3CUH7_HIBSY</name>
<reference evidence="9" key="1">
    <citation type="submission" date="2019-09" db="EMBL/GenBank/DDBJ databases">
        <title>Draft genome information of white flower Hibiscus syriacus.</title>
        <authorList>
            <person name="Kim Y.-M."/>
        </authorList>
    </citation>
    <scope>NUCLEOTIDE SEQUENCE [LARGE SCALE GENOMIC DNA]</scope>
    <source>
        <strain evidence="9">YM2019G1</strain>
    </source>
</reference>
<dbReference type="AlphaFoldDB" id="A0A6A3CUH7"/>
<dbReference type="GO" id="GO:0003700">
    <property type="term" value="F:DNA-binding transcription factor activity"/>
    <property type="evidence" value="ECO:0007669"/>
    <property type="project" value="InterPro"/>
</dbReference>
<comment type="subcellular location">
    <subcellularLocation>
        <location evidence="1 6">Nucleus</location>
    </subcellularLocation>
</comment>